<dbReference type="Pfam" id="PF02575">
    <property type="entry name" value="YbaB_DNA_bd"/>
    <property type="match status" value="1"/>
</dbReference>
<feature type="coiled-coil region" evidence="3">
    <location>
        <begin position="10"/>
        <end position="37"/>
    </location>
</feature>
<keyword evidence="1 2" id="KW-0238">DNA-binding</keyword>
<dbReference type="GO" id="GO:0003677">
    <property type="term" value="F:DNA binding"/>
    <property type="evidence" value="ECO:0007669"/>
    <property type="project" value="UniProtKB-UniRule"/>
</dbReference>
<dbReference type="PANTHER" id="PTHR33449">
    <property type="entry name" value="NUCLEOID-ASSOCIATED PROTEIN YBAB"/>
    <property type="match status" value="1"/>
</dbReference>
<comment type="similarity">
    <text evidence="2">Belongs to the YbaB/EbfC family.</text>
</comment>
<dbReference type="RefSeq" id="WP_086033547.1">
    <property type="nucleotide sequence ID" value="NZ_MDSU01000018.1"/>
</dbReference>
<proteinExistence type="inferred from homology"/>
<keyword evidence="3" id="KW-0175">Coiled coil</keyword>
<evidence type="ECO:0000256" key="2">
    <source>
        <dbReference type="HAMAP-Rule" id="MF_00274"/>
    </source>
</evidence>
<sequence>MTKGFGGFDMNSLMSQAKKMQKEIERIQQEAAKEITQVSVGGGMITVSANGDGEVVEIKISKELLSDDVEMLEDLLLSGVNEAIRKAKEKVKEKMSALTGGISIPGL</sequence>
<name>A0A1X4XUR5_9BACT</name>
<dbReference type="Gene3D" id="3.30.1310.10">
    <property type="entry name" value="Nucleoid-associated protein YbaB-like domain"/>
    <property type="match status" value="1"/>
</dbReference>
<evidence type="ECO:0000256" key="3">
    <source>
        <dbReference type="SAM" id="Coils"/>
    </source>
</evidence>
<dbReference type="STRING" id="1562698.DESAMIL20_827"/>
<dbReference type="HAMAP" id="MF_00274">
    <property type="entry name" value="DNA_YbaB_EbfC"/>
    <property type="match status" value="1"/>
</dbReference>
<evidence type="ECO:0000256" key="1">
    <source>
        <dbReference type="ARBA" id="ARBA00023125"/>
    </source>
</evidence>
<dbReference type="EMBL" id="MDSU01000018">
    <property type="protein sequence ID" value="OSS41274.1"/>
    <property type="molecule type" value="Genomic_DNA"/>
</dbReference>
<comment type="caution">
    <text evidence="4">The sequence shown here is derived from an EMBL/GenBank/DDBJ whole genome shotgun (WGS) entry which is preliminary data.</text>
</comment>
<dbReference type="OrthoDB" id="9803080at2"/>
<evidence type="ECO:0000313" key="4">
    <source>
        <dbReference type="EMBL" id="OSS41274.1"/>
    </source>
</evidence>
<dbReference type="GO" id="GO:0005829">
    <property type="term" value="C:cytosol"/>
    <property type="evidence" value="ECO:0007669"/>
    <property type="project" value="TreeGrafter"/>
</dbReference>
<keyword evidence="2" id="KW-0963">Cytoplasm</keyword>
<dbReference type="InterPro" id="IPR036894">
    <property type="entry name" value="YbaB-like_sf"/>
</dbReference>
<dbReference type="NCBIfam" id="TIGR00103">
    <property type="entry name" value="DNA_YbaB_EbfC"/>
    <property type="match status" value="1"/>
</dbReference>
<comment type="function">
    <text evidence="2">Binds to DNA and alters its conformation. May be involved in regulation of gene expression, nucleoid organization and DNA protection.</text>
</comment>
<dbReference type="Proteomes" id="UP000194141">
    <property type="component" value="Unassembled WGS sequence"/>
</dbReference>
<keyword evidence="5" id="KW-1185">Reference proteome</keyword>
<dbReference type="InterPro" id="IPR004401">
    <property type="entry name" value="YbaB/EbfC"/>
</dbReference>
<dbReference type="SUPFAM" id="SSF82607">
    <property type="entry name" value="YbaB-like"/>
    <property type="match status" value="1"/>
</dbReference>
<dbReference type="AlphaFoldDB" id="A0A1X4XUR5"/>
<comment type="subunit">
    <text evidence="2">Homodimer.</text>
</comment>
<comment type="subcellular location">
    <subcellularLocation>
        <location evidence="2">Cytoplasm</location>
        <location evidence="2">Nucleoid</location>
    </subcellularLocation>
</comment>
<gene>
    <name evidence="4" type="ORF">DESAMIL20_827</name>
</gene>
<protein>
    <recommendedName>
        <fullName evidence="2">Nucleoid-associated protein DESAMIL20_827</fullName>
    </recommendedName>
</protein>
<evidence type="ECO:0000313" key="5">
    <source>
        <dbReference type="Proteomes" id="UP000194141"/>
    </source>
</evidence>
<reference evidence="4 5" key="1">
    <citation type="journal article" date="2017" name="Front. Microbiol.">
        <title>Genome Sequence of Desulfurella amilsii Strain TR1 and Comparative Genomics of Desulfurellaceae Family.</title>
        <authorList>
            <person name="Florentino A.P."/>
            <person name="Stams A.J."/>
            <person name="Sanchez-Andrea I."/>
        </authorList>
    </citation>
    <scope>NUCLEOTIDE SEQUENCE [LARGE SCALE GENOMIC DNA]</scope>
    <source>
        <strain evidence="4 5">TR1</strain>
    </source>
</reference>
<dbReference type="PIRSF" id="PIRSF004555">
    <property type="entry name" value="UCP004555"/>
    <property type="match status" value="1"/>
</dbReference>
<accession>A0A1X4XUR5</accession>
<organism evidence="4 5">
    <name type="scientific">Desulfurella amilsii</name>
    <dbReference type="NCBI Taxonomy" id="1562698"/>
    <lineage>
        <taxon>Bacteria</taxon>
        <taxon>Pseudomonadati</taxon>
        <taxon>Campylobacterota</taxon>
        <taxon>Desulfurellia</taxon>
        <taxon>Desulfurellales</taxon>
        <taxon>Desulfurellaceae</taxon>
        <taxon>Desulfurella</taxon>
    </lineage>
</organism>
<dbReference type="GO" id="GO:0043590">
    <property type="term" value="C:bacterial nucleoid"/>
    <property type="evidence" value="ECO:0007669"/>
    <property type="project" value="UniProtKB-UniRule"/>
</dbReference>
<dbReference type="PANTHER" id="PTHR33449:SF1">
    <property type="entry name" value="NUCLEOID-ASSOCIATED PROTEIN YBAB"/>
    <property type="match status" value="1"/>
</dbReference>